<protein>
    <recommendedName>
        <fullName evidence="1">Bulb-type lectin domain-containing protein</fullName>
    </recommendedName>
</protein>
<dbReference type="Gene3D" id="2.120.10.30">
    <property type="entry name" value="TolB, C-terminal domain"/>
    <property type="match status" value="1"/>
</dbReference>
<dbReference type="AlphaFoldDB" id="X1A3S0"/>
<dbReference type="InterPro" id="IPR001480">
    <property type="entry name" value="Bulb-type_lectin_dom"/>
</dbReference>
<reference evidence="2" key="1">
    <citation type="journal article" date="2014" name="Front. Microbiol.">
        <title>High frequency of phylogenetically diverse reductive dehalogenase-homologous genes in deep subseafloor sedimentary metagenomes.</title>
        <authorList>
            <person name="Kawai M."/>
            <person name="Futagami T."/>
            <person name="Toyoda A."/>
            <person name="Takaki Y."/>
            <person name="Nishi S."/>
            <person name="Hori S."/>
            <person name="Arai W."/>
            <person name="Tsubouchi T."/>
            <person name="Morono Y."/>
            <person name="Uchiyama I."/>
            <person name="Ito T."/>
            <person name="Fujiyama A."/>
            <person name="Inagaki F."/>
            <person name="Takami H."/>
        </authorList>
    </citation>
    <scope>NUCLEOTIDE SEQUENCE</scope>
    <source>
        <strain evidence="2">Expedition CK06-06</strain>
    </source>
</reference>
<dbReference type="SUPFAM" id="SSF101898">
    <property type="entry name" value="NHL repeat"/>
    <property type="match status" value="1"/>
</dbReference>
<feature type="non-terminal residue" evidence="2">
    <location>
        <position position="249"/>
    </location>
</feature>
<dbReference type="PROSITE" id="PS50927">
    <property type="entry name" value="BULB_LECTIN"/>
    <property type="match status" value="1"/>
</dbReference>
<dbReference type="EMBL" id="BART01002606">
    <property type="protein sequence ID" value="GAG64817.1"/>
    <property type="molecule type" value="Genomic_DNA"/>
</dbReference>
<gene>
    <name evidence="2" type="ORF">S01H4_07824</name>
</gene>
<evidence type="ECO:0000259" key="1">
    <source>
        <dbReference type="PROSITE" id="PS50927"/>
    </source>
</evidence>
<dbReference type="InterPro" id="IPR011042">
    <property type="entry name" value="6-blade_b-propeller_TolB-like"/>
</dbReference>
<organism evidence="2">
    <name type="scientific">marine sediment metagenome</name>
    <dbReference type="NCBI Taxonomy" id="412755"/>
    <lineage>
        <taxon>unclassified sequences</taxon>
        <taxon>metagenomes</taxon>
        <taxon>ecological metagenomes</taxon>
    </lineage>
</organism>
<dbReference type="InterPro" id="IPR052918">
    <property type="entry name" value="Motility_Chemotaxis_Reg"/>
</dbReference>
<dbReference type="PANTHER" id="PTHR35580:SF1">
    <property type="entry name" value="PHYTASE-LIKE DOMAIN-CONTAINING PROTEIN"/>
    <property type="match status" value="1"/>
</dbReference>
<feature type="domain" description="Bulb-type lectin" evidence="1">
    <location>
        <begin position="1"/>
        <end position="100"/>
    </location>
</feature>
<dbReference type="InterPro" id="IPR010620">
    <property type="entry name" value="SBBP_repeat"/>
</dbReference>
<evidence type="ECO:0000313" key="2">
    <source>
        <dbReference type="EMBL" id="GAG64817.1"/>
    </source>
</evidence>
<name>X1A3S0_9ZZZZ</name>
<accession>X1A3S0</accession>
<dbReference type="PANTHER" id="PTHR35580">
    <property type="entry name" value="CELL SURFACE GLYCOPROTEIN (S-LAYER PROTEIN)-LIKE PROTEIN"/>
    <property type="match status" value="1"/>
</dbReference>
<sequence length="249" mass="27049">MKSKEQWVARYNGPGNWWDCAYAIALDNSGNIYVTGESYDSDTWPDYATVKYDSSGVEQWVARYNGPGDSYDRAHAIALDNSGNIYVTGQSIGSGTNYDYATVKYDSSGVEQWVARYNGPGNSWDYAYAIALDNSGNIYVTGYSGGSGTYEDYATVKYDSSGVEQWVARYNGPGNDWDRAYAIALDNSGNIYVTGGSRGSGTYVDYATVKYDSSGVEQWVARCNGPGDSLDYAYAIALDNSGNVYVTGG</sequence>
<proteinExistence type="predicted"/>
<comment type="caution">
    <text evidence="2">The sequence shown here is derived from an EMBL/GenBank/DDBJ whole genome shotgun (WGS) entry which is preliminary data.</text>
</comment>
<dbReference type="Pfam" id="PF06739">
    <property type="entry name" value="SBBP"/>
    <property type="match status" value="4"/>
</dbReference>